<evidence type="ECO:0008006" key="4">
    <source>
        <dbReference type="Google" id="ProtNLM"/>
    </source>
</evidence>
<protein>
    <recommendedName>
        <fullName evidence="4">BZIP domain-containing protein</fullName>
    </recommendedName>
</protein>
<dbReference type="AlphaFoldDB" id="A0AA35QFS7"/>
<dbReference type="CDD" id="cd14688">
    <property type="entry name" value="bZIP_YAP"/>
    <property type="match status" value="1"/>
</dbReference>
<accession>A0AA35QFS7</accession>
<dbReference type="PANTHER" id="PTHR42070:SF1">
    <property type="entry name" value="FILAMENT ASSOCIATED PROTEIN, PUTATIVE (AFU_ORTHOLOGUE AFUA_8G06630)-RELATED"/>
    <property type="match status" value="1"/>
</dbReference>
<name>A0AA35QFS7_9HYPO</name>
<evidence type="ECO:0000313" key="3">
    <source>
        <dbReference type="Proteomes" id="UP001160390"/>
    </source>
</evidence>
<evidence type="ECO:0000256" key="1">
    <source>
        <dbReference type="SAM" id="MobiDB-lite"/>
    </source>
</evidence>
<sequence length="231" mass="25695">MMSKWSAKPADHEAVRLRNNQRRHRKKVKDRIAELESRLTETQLQLNEALARIKGLSEELKQAKADSNRAEEPLTRDHSCQSTQVPESSKILSSQLGGLVAQQDKDATDQPPFLVPNHSIFTGASARSSSPILSAPWTTEITVPTLALSYETFIDSEDQDCCNLPLPEPGKSTTRCRDAYFTITQQNYKGLDSSVIIEWLEPGFRGAISKGDGCRVDTDLLFTLLDFISSS</sequence>
<feature type="region of interest" description="Disordered" evidence="1">
    <location>
        <begin position="63"/>
        <end position="87"/>
    </location>
</feature>
<reference evidence="2" key="1">
    <citation type="submission" date="2023-01" db="EMBL/GenBank/DDBJ databases">
        <authorList>
            <person name="Piombo E."/>
        </authorList>
    </citation>
    <scope>NUCLEOTIDE SEQUENCE</scope>
</reference>
<feature type="compositionally biased region" description="Basic and acidic residues" evidence="1">
    <location>
        <begin position="63"/>
        <end position="79"/>
    </location>
</feature>
<proteinExistence type="predicted"/>
<organism evidence="2 3">
    <name type="scientific">Clonostachys chloroleuca</name>
    <dbReference type="NCBI Taxonomy" id="1926264"/>
    <lineage>
        <taxon>Eukaryota</taxon>
        <taxon>Fungi</taxon>
        <taxon>Dikarya</taxon>
        <taxon>Ascomycota</taxon>
        <taxon>Pezizomycotina</taxon>
        <taxon>Sordariomycetes</taxon>
        <taxon>Hypocreomycetidae</taxon>
        <taxon>Hypocreales</taxon>
        <taxon>Bionectriaceae</taxon>
        <taxon>Clonostachys</taxon>
    </lineage>
</organism>
<dbReference type="Proteomes" id="UP001160390">
    <property type="component" value="Unassembled WGS sequence"/>
</dbReference>
<dbReference type="PANTHER" id="PTHR42070">
    <property type="entry name" value="FILAMENT ASSOCIATED PROTEIN, PUTATIVE (AFU_ORTHOLOGUE AFUA_8G06630)-RELATED"/>
    <property type="match status" value="1"/>
</dbReference>
<dbReference type="EMBL" id="CABFNP030001360">
    <property type="protein sequence ID" value="CAI6101283.1"/>
    <property type="molecule type" value="Genomic_DNA"/>
</dbReference>
<gene>
    <name evidence="2" type="ORF">CCHLO57077_00006538</name>
</gene>
<keyword evidence="3" id="KW-1185">Reference proteome</keyword>
<evidence type="ECO:0000313" key="2">
    <source>
        <dbReference type="EMBL" id="CAI6101283.1"/>
    </source>
</evidence>
<comment type="caution">
    <text evidence="2">The sequence shown here is derived from an EMBL/GenBank/DDBJ whole genome shotgun (WGS) entry which is preliminary data.</text>
</comment>